<protein>
    <submittedName>
        <fullName evidence="1">Uncharacterized protein</fullName>
    </submittedName>
</protein>
<gene>
    <name evidence="1" type="ORF">DUNSADRAFT_5187</name>
</gene>
<reference evidence="1" key="1">
    <citation type="submission" date="2017-08" db="EMBL/GenBank/DDBJ databases">
        <authorList>
            <person name="Polle J.E."/>
            <person name="Barry K."/>
            <person name="Cushman J."/>
            <person name="Schmutz J."/>
            <person name="Tran D."/>
            <person name="Hathwaick L.T."/>
            <person name="Yim W.C."/>
            <person name="Jenkins J."/>
            <person name="Mckie-Krisberg Z.M."/>
            <person name="Prochnik S."/>
            <person name="Lindquist E."/>
            <person name="Dockter R.B."/>
            <person name="Adam C."/>
            <person name="Molina H."/>
            <person name="Bunkerborg J."/>
            <person name="Jin E."/>
            <person name="Buchheim M."/>
            <person name="Magnuson J."/>
        </authorList>
    </citation>
    <scope>NUCLEOTIDE SEQUENCE</scope>
    <source>
        <strain evidence="1">CCAP 19/18</strain>
    </source>
</reference>
<evidence type="ECO:0000313" key="1">
    <source>
        <dbReference type="EMBL" id="KAF5836958.1"/>
    </source>
</evidence>
<accession>A0ABQ7GQS1</accession>
<name>A0ABQ7GQS1_DUNSA</name>
<dbReference type="Gene3D" id="3.20.80.10">
    <property type="entry name" value="Regulatory factor, effector binding domain"/>
    <property type="match status" value="1"/>
</dbReference>
<organism evidence="1 2">
    <name type="scientific">Dunaliella salina</name>
    <name type="common">Green alga</name>
    <name type="synonym">Protococcus salinus</name>
    <dbReference type="NCBI Taxonomy" id="3046"/>
    <lineage>
        <taxon>Eukaryota</taxon>
        <taxon>Viridiplantae</taxon>
        <taxon>Chlorophyta</taxon>
        <taxon>core chlorophytes</taxon>
        <taxon>Chlorophyceae</taxon>
        <taxon>CS clade</taxon>
        <taxon>Chlamydomonadales</taxon>
        <taxon>Dunaliellaceae</taxon>
        <taxon>Dunaliella</taxon>
    </lineage>
</organism>
<dbReference type="InterPro" id="IPR032710">
    <property type="entry name" value="NTF2-like_dom_sf"/>
</dbReference>
<dbReference type="SUPFAM" id="SSF54427">
    <property type="entry name" value="NTF2-like"/>
    <property type="match status" value="1"/>
</dbReference>
<keyword evidence="2" id="KW-1185">Reference proteome</keyword>
<sequence length="285" mass="32385">MTPERINEVFDETVIFRDPITRADGLEIYRDGILGMFQAMKATFELHDIRPCGPYAAVMRWTMVFPVMPDNLPREWTPKVTFTGTTTWGFNPATQKINAHVDTWDMTDNQDWFSTDAANKIAQQILETSLVPGPTEEGKYSLIRLRPDYEIREYVPSEVDDAFKEGQTEISPSVFTGASEPKGGPRSFLGTVAARRFAGSPPNWLLGMAKPEDEAKKLMDALRRDGVPFDENAGYRLIRYDGPNPLPQGKPNEVLVRVDPSYNPVWVNEEEIESLHRFHYKVAQQ</sequence>
<proteinExistence type="predicted"/>
<evidence type="ECO:0000313" key="2">
    <source>
        <dbReference type="Proteomes" id="UP000815325"/>
    </source>
</evidence>
<dbReference type="EMBL" id="MU069635">
    <property type="protein sequence ID" value="KAF5836958.1"/>
    <property type="molecule type" value="Genomic_DNA"/>
</dbReference>
<dbReference type="Proteomes" id="UP000815325">
    <property type="component" value="Unassembled WGS sequence"/>
</dbReference>
<dbReference type="InterPro" id="IPR018790">
    <property type="entry name" value="DUF2358"/>
</dbReference>
<comment type="caution">
    <text evidence="1">The sequence shown here is derived from an EMBL/GenBank/DDBJ whole genome shotgun (WGS) entry which is preliminary data.</text>
</comment>
<dbReference type="Pfam" id="PF10184">
    <property type="entry name" value="DUF2358"/>
    <property type="match status" value="1"/>
</dbReference>
<dbReference type="InterPro" id="IPR011256">
    <property type="entry name" value="Reg_factor_effector_dom_sf"/>
</dbReference>